<organism evidence="9 10">
    <name type="scientific">Scleroderma citrinum Foug A</name>
    <dbReference type="NCBI Taxonomy" id="1036808"/>
    <lineage>
        <taxon>Eukaryota</taxon>
        <taxon>Fungi</taxon>
        <taxon>Dikarya</taxon>
        <taxon>Basidiomycota</taxon>
        <taxon>Agaricomycotina</taxon>
        <taxon>Agaricomycetes</taxon>
        <taxon>Agaricomycetidae</taxon>
        <taxon>Boletales</taxon>
        <taxon>Sclerodermatineae</taxon>
        <taxon>Sclerodermataceae</taxon>
        <taxon>Scleroderma</taxon>
    </lineage>
</organism>
<dbReference type="STRING" id="1036808.A0A0C3DQM6"/>
<dbReference type="InterPro" id="IPR002194">
    <property type="entry name" value="Chaperonin_TCP-1_CS"/>
</dbReference>
<comment type="similarity">
    <text evidence="2 8">Belongs to the TCP-1 chaperonin family.</text>
</comment>
<dbReference type="FunFam" id="3.50.7.10:FF:000008">
    <property type="entry name" value="T-complex protein 1 subunit theta"/>
    <property type="match status" value="1"/>
</dbReference>
<dbReference type="InterPro" id="IPR027409">
    <property type="entry name" value="GroEL-like_apical_dom_sf"/>
</dbReference>
<keyword evidence="10" id="KW-1185">Reference proteome</keyword>
<dbReference type="InParanoid" id="A0A0C3DQM6"/>
<keyword evidence="3" id="KW-0963">Cytoplasm</keyword>
<dbReference type="GO" id="GO:0005832">
    <property type="term" value="C:chaperonin-containing T-complex"/>
    <property type="evidence" value="ECO:0007669"/>
    <property type="project" value="UniProtKB-ARBA"/>
</dbReference>
<comment type="subcellular location">
    <subcellularLocation>
        <location evidence="1">Cytoplasm</location>
    </subcellularLocation>
</comment>
<evidence type="ECO:0000313" key="9">
    <source>
        <dbReference type="EMBL" id="KIM58489.1"/>
    </source>
</evidence>
<dbReference type="AlphaFoldDB" id="A0A0C3DQM6"/>
<dbReference type="GO" id="GO:0016887">
    <property type="term" value="F:ATP hydrolysis activity"/>
    <property type="evidence" value="ECO:0007669"/>
    <property type="project" value="InterPro"/>
</dbReference>
<evidence type="ECO:0000256" key="5">
    <source>
        <dbReference type="ARBA" id="ARBA00022840"/>
    </source>
</evidence>
<dbReference type="Gene3D" id="1.10.560.10">
    <property type="entry name" value="GroEL-like equatorial domain"/>
    <property type="match status" value="1"/>
</dbReference>
<evidence type="ECO:0000313" key="10">
    <source>
        <dbReference type="Proteomes" id="UP000053989"/>
    </source>
</evidence>
<dbReference type="PANTHER" id="PTHR11353">
    <property type="entry name" value="CHAPERONIN"/>
    <property type="match status" value="1"/>
</dbReference>
<dbReference type="PRINTS" id="PR00304">
    <property type="entry name" value="TCOMPLEXTCP1"/>
</dbReference>
<dbReference type="Gene3D" id="3.50.7.10">
    <property type="entry name" value="GroEL"/>
    <property type="match status" value="1"/>
</dbReference>
<keyword evidence="5 8" id="KW-0067">ATP-binding</keyword>
<evidence type="ECO:0000256" key="3">
    <source>
        <dbReference type="ARBA" id="ARBA00022490"/>
    </source>
</evidence>
<keyword evidence="4 8" id="KW-0547">Nucleotide-binding</keyword>
<dbReference type="InterPro" id="IPR002423">
    <property type="entry name" value="Cpn60/GroEL/TCP-1"/>
</dbReference>
<dbReference type="PROSITE" id="PS00750">
    <property type="entry name" value="TCP1_1"/>
    <property type="match status" value="1"/>
</dbReference>
<accession>A0A0C3DQM6</accession>
<dbReference type="Pfam" id="PF00118">
    <property type="entry name" value="Cpn60_TCP1"/>
    <property type="match status" value="1"/>
</dbReference>
<evidence type="ECO:0000256" key="2">
    <source>
        <dbReference type="ARBA" id="ARBA00008020"/>
    </source>
</evidence>
<dbReference type="HOGENOM" id="CLU_008891_4_2_1"/>
<evidence type="ECO:0000256" key="4">
    <source>
        <dbReference type="ARBA" id="ARBA00022741"/>
    </source>
</evidence>
<dbReference type="Gene3D" id="3.30.260.10">
    <property type="entry name" value="TCP-1-like chaperonin intermediate domain"/>
    <property type="match status" value="1"/>
</dbReference>
<dbReference type="SUPFAM" id="SSF48592">
    <property type="entry name" value="GroEL equatorial domain-like"/>
    <property type="match status" value="1"/>
</dbReference>
<dbReference type="SUPFAM" id="SSF52029">
    <property type="entry name" value="GroEL apical domain-like"/>
    <property type="match status" value="1"/>
</dbReference>
<protein>
    <recommendedName>
        <fullName evidence="7">CCT-theta</fullName>
    </recommendedName>
</protein>
<dbReference type="InterPro" id="IPR012721">
    <property type="entry name" value="Chap_CCT_theta"/>
</dbReference>
<evidence type="ECO:0000256" key="7">
    <source>
        <dbReference type="ARBA" id="ARBA00029602"/>
    </source>
</evidence>
<dbReference type="FunCoup" id="A0A0C3DQM6">
    <property type="interactions" value="696"/>
</dbReference>
<evidence type="ECO:0000256" key="1">
    <source>
        <dbReference type="ARBA" id="ARBA00004496"/>
    </source>
</evidence>
<dbReference type="CDD" id="cd03341">
    <property type="entry name" value="TCP1_theta"/>
    <property type="match status" value="1"/>
</dbReference>
<proteinExistence type="inferred from homology"/>
<dbReference type="InterPro" id="IPR027410">
    <property type="entry name" value="TCP-1-like_intermed_sf"/>
</dbReference>
<dbReference type="Proteomes" id="UP000053989">
    <property type="component" value="Unassembled WGS sequence"/>
</dbReference>
<dbReference type="InterPro" id="IPR027413">
    <property type="entry name" value="GROEL-like_equatorial_sf"/>
</dbReference>
<dbReference type="OrthoDB" id="1748577at2759"/>
<sequence>MSLKVPKPNNVQLFKEGYKHLQGLEEAVLRNIQAVAELSDLVRTSFGPNGRNKLVINHLGRLFVTSDAATIIREVEVVHPAAKLLVMASQAQESEMGDATNMVLIFSGELLKKAEHLLILGLHPSEIIKGYELACTKALAELETLSTSRLPSPLTLSTLAEALKPAIASKQYGFEDVLSKLVAEAALAVMPSNPKNFNIDNVRVVKIMGSNLSTSKVVQGMVFGREPEGMVKKTTKAKVAVFTCALDISQTETKGTVLIKNADEMLNFTRDEEKHLEKIFKEIADSGIKVIIAGSSVGELALHFLNRFNIAVLKVLSKFDLRRVCRVVNATPLARVGAPMPEEAGYVDIFETIEIGGDRVTVLRQLAKGEPGYDSSLEKTKTATIILRGATANHLDDLERAVDDGVNVIKALLKDPRLVPGAGATELELGKRIETYGNGLKGLAQHAVKRYAMALEVIPRTLAENALGGAEGNEVLSRLWAKHEQKGGEAYGVDVEAEQDGTLLATEHKILDSLAAKSWAIKLATEAAVSVLSVDSIIMSKPAGGPKVPQQASNWDDDD</sequence>
<dbReference type="SUPFAM" id="SSF54849">
    <property type="entry name" value="GroEL-intermediate domain like"/>
    <property type="match status" value="1"/>
</dbReference>
<gene>
    <name evidence="9" type="ORF">SCLCIDRAFT_16768</name>
</gene>
<reference evidence="9 10" key="1">
    <citation type="submission" date="2014-04" db="EMBL/GenBank/DDBJ databases">
        <authorList>
            <consortium name="DOE Joint Genome Institute"/>
            <person name="Kuo A."/>
            <person name="Kohler A."/>
            <person name="Nagy L.G."/>
            <person name="Floudas D."/>
            <person name="Copeland A."/>
            <person name="Barry K.W."/>
            <person name="Cichocki N."/>
            <person name="Veneault-Fourrey C."/>
            <person name="LaButti K."/>
            <person name="Lindquist E.A."/>
            <person name="Lipzen A."/>
            <person name="Lundell T."/>
            <person name="Morin E."/>
            <person name="Murat C."/>
            <person name="Sun H."/>
            <person name="Tunlid A."/>
            <person name="Henrissat B."/>
            <person name="Grigoriev I.V."/>
            <person name="Hibbett D.S."/>
            <person name="Martin F."/>
            <person name="Nordberg H.P."/>
            <person name="Cantor M.N."/>
            <person name="Hua S.X."/>
        </authorList>
    </citation>
    <scope>NUCLEOTIDE SEQUENCE [LARGE SCALE GENOMIC DNA]</scope>
    <source>
        <strain evidence="9 10">Foug A</strain>
    </source>
</reference>
<dbReference type="GO" id="GO:0051082">
    <property type="term" value="F:unfolded protein binding"/>
    <property type="evidence" value="ECO:0007669"/>
    <property type="project" value="InterPro"/>
</dbReference>
<dbReference type="EMBL" id="KN822085">
    <property type="protein sequence ID" value="KIM58489.1"/>
    <property type="molecule type" value="Genomic_DNA"/>
</dbReference>
<reference evidence="10" key="2">
    <citation type="submission" date="2015-01" db="EMBL/GenBank/DDBJ databases">
        <title>Evolutionary Origins and Diversification of the Mycorrhizal Mutualists.</title>
        <authorList>
            <consortium name="DOE Joint Genome Institute"/>
            <consortium name="Mycorrhizal Genomics Consortium"/>
            <person name="Kohler A."/>
            <person name="Kuo A."/>
            <person name="Nagy L.G."/>
            <person name="Floudas D."/>
            <person name="Copeland A."/>
            <person name="Barry K.W."/>
            <person name="Cichocki N."/>
            <person name="Veneault-Fourrey C."/>
            <person name="LaButti K."/>
            <person name="Lindquist E.A."/>
            <person name="Lipzen A."/>
            <person name="Lundell T."/>
            <person name="Morin E."/>
            <person name="Murat C."/>
            <person name="Riley R."/>
            <person name="Ohm R."/>
            <person name="Sun H."/>
            <person name="Tunlid A."/>
            <person name="Henrissat B."/>
            <person name="Grigoriev I.V."/>
            <person name="Hibbett D.S."/>
            <person name="Martin F."/>
        </authorList>
    </citation>
    <scope>NUCLEOTIDE SEQUENCE [LARGE SCALE GENOMIC DNA]</scope>
    <source>
        <strain evidence="10">Foug A</strain>
    </source>
</reference>
<keyword evidence="6 8" id="KW-0143">Chaperone</keyword>
<dbReference type="InterPro" id="IPR017998">
    <property type="entry name" value="Chaperone_TCP-1"/>
</dbReference>
<dbReference type="NCBIfam" id="TIGR02346">
    <property type="entry name" value="chap_CCT_theta"/>
    <property type="match status" value="1"/>
</dbReference>
<evidence type="ECO:0000256" key="8">
    <source>
        <dbReference type="RuleBase" id="RU004187"/>
    </source>
</evidence>
<evidence type="ECO:0000256" key="6">
    <source>
        <dbReference type="ARBA" id="ARBA00023186"/>
    </source>
</evidence>
<name>A0A0C3DQM6_9AGAM</name>
<dbReference type="GO" id="GO:0005524">
    <property type="term" value="F:ATP binding"/>
    <property type="evidence" value="ECO:0007669"/>
    <property type="project" value="UniProtKB-KW"/>
</dbReference>
<dbReference type="GO" id="GO:0140662">
    <property type="term" value="F:ATP-dependent protein folding chaperone"/>
    <property type="evidence" value="ECO:0007669"/>
    <property type="project" value="InterPro"/>
</dbReference>